<reference evidence="1 2" key="1">
    <citation type="submission" date="2024-03" db="EMBL/GenBank/DDBJ databases">
        <title>Novel Streptomyces species of biotechnological and ecological value are a feature of Machair soil.</title>
        <authorList>
            <person name="Prole J.R."/>
            <person name="Goodfellow M."/>
            <person name="Allenby N."/>
            <person name="Ward A.C."/>
        </authorList>
    </citation>
    <scope>NUCLEOTIDE SEQUENCE [LARGE SCALE GENOMIC DNA]</scope>
    <source>
        <strain evidence="1 2">MS1.HAVA.3</strain>
    </source>
</reference>
<name>A0ABU8U6V3_9ACTN</name>
<proteinExistence type="predicted"/>
<dbReference type="EMBL" id="JBBKAM010000002">
    <property type="protein sequence ID" value="MEJ8643608.1"/>
    <property type="molecule type" value="Genomic_DNA"/>
</dbReference>
<evidence type="ECO:0000313" key="2">
    <source>
        <dbReference type="Proteomes" id="UP001382904"/>
    </source>
</evidence>
<sequence>MIARTAIARAAQTLDAYDLAIEQGNRGGVENAAAEAGLWWTIAEAQGATTADVRAYRAGRAGRAR</sequence>
<keyword evidence="2" id="KW-1185">Reference proteome</keyword>
<dbReference type="Proteomes" id="UP001382904">
    <property type="component" value="Unassembled WGS sequence"/>
</dbReference>
<organism evidence="1 2">
    <name type="scientific">Streptomyces caledonius</name>
    <dbReference type="NCBI Taxonomy" id="3134107"/>
    <lineage>
        <taxon>Bacteria</taxon>
        <taxon>Bacillati</taxon>
        <taxon>Actinomycetota</taxon>
        <taxon>Actinomycetes</taxon>
        <taxon>Kitasatosporales</taxon>
        <taxon>Streptomycetaceae</taxon>
        <taxon>Streptomyces</taxon>
    </lineage>
</organism>
<protein>
    <submittedName>
        <fullName evidence="1">Uncharacterized protein</fullName>
    </submittedName>
</protein>
<evidence type="ECO:0000313" key="1">
    <source>
        <dbReference type="EMBL" id="MEJ8643608.1"/>
    </source>
</evidence>
<accession>A0ABU8U6V3</accession>
<comment type="caution">
    <text evidence="1">The sequence shown here is derived from an EMBL/GenBank/DDBJ whole genome shotgun (WGS) entry which is preliminary data.</text>
</comment>
<gene>
    <name evidence="1" type="ORF">WKI68_24000</name>
</gene>